<evidence type="ECO:0000313" key="4">
    <source>
        <dbReference type="WBParaSite" id="NBR_0002192901-mRNA-1"/>
    </source>
</evidence>
<evidence type="ECO:0000256" key="1">
    <source>
        <dbReference type="SAM" id="MobiDB-lite"/>
    </source>
</evidence>
<protein>
    <submittedName>
        <fullName evidence="2 4">Uncharacterized protein</fullName>
    </submittedName>
</protein>
<proteinExistence type="predicted"/>
<dbReference type="Proteomes" id="UP000271162">
    <property type="component" value="Unassembled WGS sequence"/>
</dbReference>
<dbReference type="AlphaFoldDB" id="A0A0N4YXF7"/>
<evidence type="ECO:0000313" key="3">
    <source>
        <dbReference type="Proteomes" id="UP000271162"/>
    </source>
</evidence>
<feature type="compositionally biased region" description="Acidic residues" evidence="1">
    <location>
        <begin position="1"/>
        <end position="11"/>
    </location>
</feature>
<organism evidence="4">
    <name type="scientific">Nippostrongylus brasiliensis</name>
    <name type="common">Rat hookworm</name>
    <dbReference type="NCBI Taxonomy" id="27835"/>
    <lineage>
        <taxon>Eukaryota</taxon>
        <taxon>Metazoa</taxon>
        <taxon>Ecdysozoa</taxon>
        <taxon>Nematoda</taxon>
        <taxon>Chromadorea</taxon>
        <taxon>Rhabditida</taxon>
        <taxon>Rhabditina</taxon>
        <taxon>Rhabditomorpha</taxon>
        <taxon>Strongyloidea</taxon>
        <taxon>Heligmosomidae</taxon>
        <taxon>Nippostrongylus</taxon>
    </lineage>
</organism>
<dbReference type="WBParaSite" id="NBR_0002192901-mRNA-1">
    <property type="protein sequence ID" value="NBR_0002192901-mRNA-1"/>
    <property type="gene ID" value="NBR_0002192901"/>
</dbReference>
<keyword evidence="3" id="KW-1185">Reference proteome</keyword>
<feature type="region of interest" description="Disordered" evidence="1">
    <location>
        <begin position="1"/>
        <end position="36"/>
    </location>
</feature>
<name>A0A0N4YXF7_NIPBR</name>
<reference evidence="2 3" key="2">
    <citation type="submission" date="2018-11" db="EMBL/GenBank/DDBJ databases">
        <authorList>
            <consortium name="Pathogen Informatics"/>
        </authorList>
    </citation>
    <scope>NUCLEOTIDE SEQUENCE [LARGE SCALE GENOMIC DNA]</scope>
</reference>
<dbReference type="EMBL" id="UYSL01027092">
    <property type="protein sequence ID" value="VDL86389.1"/>
    <property type="molecule type" value="Genomic_DNA"/>
</dbReference>
<gene>
    <name evidence="2" type="ORF">NBR_LOCUS21930</name>
</gene>
<accession>A0A0N4YXF7</accession>
<evidence type="ECO:0000313" key="2">
    <source>
        <dbReference type="EMBL" id="VDL86389.1"/>
    </source>
</evidence>
<sequence>MSANSDDDPEITDPAFAKPLFPNEDDGPSVNNVAIPVLPDPYPNKTRRQLESVEARCSAKAIFGFGEFL</sequence>
<reference evidence="4" key="1">
    <citation type="submission" date="2017-02" db="UniProtKB">
        <authorList>
            <consortium name="WormBaseParasite"/>
        </authorList>
    </citation>
    <scope>IDENTIFICATION</scope>
</reference>